<sequence>MMSKFFSENVTEHIIRIVSPCQVCMYLIVGKRRAVLLDTGFGLGSLKSYVKTLTSLPYDVVVSHGHLDHAGGAGEFKEVFLNKRDWELEKYHCTNDRRFFDVCQELKEKSENIKNDYFIPFRMQSYRNIDEGMDFDLGDVCLKTIALPGHTLGSLVFLIPQDRVCITGDALGEHTLLQFSESNNITEYRHSLIKLNKFKDEFDIVLRNHGSYISEKAIVEDSIELCEEIIARKDAAIPITFHDVEGLMGRSEIHTGKSGNIVYNPDNI</sequence>
<reference evidence="3" key="2">
    <citation type="submission" date="2019-11" db="EMBL/GenBank/DDBJ databases">
        <authorList>
            <person name="Feng L."/>
        </authorList>
    </citation>
    <scope>NUCLEOTIDE SEQUENCE</scope>
    <source>
        <strain evidence="3">CButyricumLFYP62</strain>
    </source>
</reference>
<dbReference type="RefSeq" id="WP_003431548.1">
    <property type="nucleotide sequence ID" value="NZ_CAVLGT010000028.1"/>
</dbReference>
<dbReference type="GO" id="GO:0004416">
    <property type="term" value="F:hydroxyacylglutathione hydrolase activity"/>
    <property type="evidence" value="ECO:0007669"/>
    <property type="project" value="UniProtKB-EC"/>
</dbReference>
<dbReference type="EMBL" id="CACRTU010000016">
    <property type="protein sequence ID" value="VYU23313.1"/>
    <property type="molecule type" value="Genomic_DNA"/>
</dbReference>
<dbReference type="SMART" id="SM00849">
    <property type="entry name" value="Lactamase_B"/>
    <property type="match status" value="1"/>
</dbReference>
<dbReference type="Pfam" id="PF00753">
    <property type="entry name" value="Lactamase_B"/>
    <property type="match status" value="1"/>
</dbReference>
<dbReference type="SUPFAM" id="SSF56281">
    <property type="entry name" value="Metallo-hydrolase/oxidoreductase"/>
    <property type="match status" value="1"/>
</dbReference>
<keyword evidence="3" id="KW-0378">Hydrolase</keyword>
<organism evidence="3">
    <name type="scientific">Clostridium butyricum</name>
    <dbReference type="NCBI Taxonomy" id="1492"/>
    <lineage>
        <taxon>Bacteria</taxon>
        <taxon>Bacillati</taxon>
        <taxon>Bacillota</taxon>
        <taxon>Clostridia</taxon>
        <taxon>Eubacteriales</taxon>
        <taxon>Clostridiaceae</taxon>
        <taxon>Clostridium</taxon>
    </lineage>
</organism>
<evidence type="ECO:0000313" key="3">
    <source>
        <dbReference type="EMBL" id="VYU23313.1"/>
    </source>
</evidence>
<dbReference type="EC" id="3.1.2.6" evidence="3"/>
<dbReference type="OrthoDB" id="9761531at2"/>
<name>A0A6N3DCZ3_CLOBU</name>
<dbReference type="EMBL" id="CP040627">
    <property type="protein sequence ID" value="QMW92942.1"/>
    <property type="molecule type" value="Genomic_DNA"/>
</dbReference>
<dbReference type="PANTHER" id="PTHR42951">
    <property type="entry name" value="METALLO-BETA-LACTAMASE DOMAIN-CONTAINING"/>
    <property type="match status" value="1"/>
</dbReference>
<evidence type="ECO:0000313" key="4">
    <source>
        <dbReference type="Proteomes" id="UP000515243"/>
    </source>
</evidence>
<dbReference type="InterPro" id="IPR001279">
    <property type="entry name" value="Metallo-B-lactamas"/>
</dbReference>
<proteinExistence type="predicted"/>
<dbReference type="Proteomes" id="UP000515243">
    <property type="component" value="Chromosome 2"/>
</dbReference>
<dbReference type="AlphaFoldDB" id="A0A6N3DCZ3"/>
<dbReference type="Gene3D" id="3.60.15.10">
    <property type="entry name" value="Ribonuclease Z/Hydroxyacylglutathione hydrolase-like"/>
    <property type="match status" value="1"/>
</dbReference>
<protein>
    <submittedName>
        <fullName evidence="3">Hydroxyacylglutathione hydrolase</fullName>
        <ecNumber evidence="3">3.1.2.6</ecNumber>
    </submittedName>
    <submittedName>
        <fullName evidence="2">MBL fold metallo-hydrolase</fullName>
    </submittedName>
</protein>
<evidence type="ECO:0000313" key="2">
    <source>
        <dbReference type="EMBL" id="QMW92942.1"/>
    </source>
</evidence>
<feature type="domain" description="Metallo-beta-lactamase" evidence="1">
    <location>
        <begin position="22"/>
        <end position="209"/>
    </location>
</feature>
<accession>A0A6N3DCZ3</accession>
<reference evidence="2 4" key="1">
    <citation type="submission" date="2019-05" db="EMBL/GenBank/DDBJ databases">
        <authorList>
            <person name="Schori C."/>
            <person name="Ahrens C."/>
        </authorList>
    </citation>
    <scope>NUCLEOTIDE SEQUENCE [LARGE SCALE GENOMIC DNA]</scope>
    <source>
        <strain evidence="2 4">DSM 10702</strain>
    </source>
</reference>
<evidence type="ECO:0000259" key="1">
    <source>
        <dbReference type="SMART" id="SM00849"/>
    </source>
</evidence>
<dbReference type="PANTHER" id="PTHR42951:SF22">
    <property type="entry name" value="METALLO BETA-LACTAMASE SUPERFAMILY LIPOPROTEIN"/>
    <property type="match status" value="1"/>
</dbReference>
<dbReference type="InterPro" id="IPR050855">
    <property type="entry name" value="NDM-1-like"/>
</dbReference>
<gene>
    <name evidence="3" type="primary">gloB</name>
    <name evidence="3" type="ORF">CBLFYP62_01771</name>
    <name evidence="2" type="ORF">FF104_18615</name>
</gene>
<dbReference type="InterPro" id="IPR036866">
    <property type="entry name" value="RibonucZ/Hydroxyglut_hydro"/>
</dbReference>